<feature type="compositionally biased region" description="Polar residues" evidence="1">
    <location>
        <begin position="250"/>
        <end position="263"/>
    </location>
</feature>
<dbReference type="EMBL" id="RCIY01000095">
    <property type="protein sequence ID" value="TGG77398.1"/>
    <property type="molecule type" value="Genomic_DNA"/>
</dbReference>
<gene>
    <name evidence="2" type="ORF">D8771_27645</name>
</gene>
<dbReference type="AlphaFoldDB" id="A0A6C1CDF0"/>
<feature type="region of interest" description="Disordered" evidence="1">
    <location>
        <begin position="172"/>
        <end position="203"/>
    </location>
</feature>
<feature type="region of interest" description="Disordered" evidence="1">
    <location>
        <begin position="233"/>
        <end position="263"/>
    </location>
</feature>
<feature type="region of interest" description="Disordered" evidence="1">
    <location>
        <begin position="1"/>
        <end position="33"/>
    </location>
</feature>
<reference evidence="2 3" key="1">
    <citation type="submission" date="2018-10" db="EMBL/GenBank/DDBJ databases">
        <title>Isolation of pseudouridimycin from Streptomyces albus DSM 40763.</title>
        <authorList>
            <person name="Rosenqvist P."/>
            <person name="Metsae-Ketelae M."/>
            <person name="Virta P."/>
        </authorList>
    </citation>
    <scope>NUCLEOTIDE SEQUENCE [LARGE SCALE GENOMIC DNA]</scope>
    <source>
        <strain evidence="2 3">DSM 40763</strain>
    </source>
</reference>
<sequence>MYSPKQLKKKVEDSPYSLTGRQPDNGGIKQEVDTDIRHKYTEGDYKNFNLKKEGEGKFWAAVPNPDEPNAAKRQSCTKLPFWVKNGERPDVENAISPRILSQLAFARVRVPETELELNPAGRQTVNLPTWVWLDADRYRKLSVTASVDLGGGEKIWATTTVTPAALRLSPGTQEATTYPSSGECRAEGGRIGVPYRKGSGKKKPPCGVTYLRAAAEGAGYPLKATLTWKASWEGSDGAGDGSLPDGEYSGTRQVSVQEIQSVN</sequence>
<evidence type="ECO:0000313" key="3">
    <source>
        <dbReference type="Proteomes" id="UP000298111"/>
    </source>
</evidence>
<organism evidence="2 3">
    <name type="scientific">Streptomyces albus</name>
    <dbReference type="NCBI Taxonomy" id="1888"/>
    <lineage>
        <taxon>Bacteria</taxon>
        <taxon>Bacillati</taxon>
        <taxon>Actinomycetota</taxon>
        <taxon>Actinomycetes</taxon>
        <taxon>Kitasatosporales</taxon>
        <taxon>Streptomycetaceae</taxon>
        <taxon>Streptomyces</taxon>
    </lineage>
</organism>
<protein>
    <submittedName>
        <fullName evidence="2">Uncharacterized protein</fullName>
    </submittedName>
</protein>
<name>A0A6C1CDF0_9ACTN</name>
<proteinExistence type="predicted"/>
<evidence type="ECO:0000313" key="2">
    <source>
        <dbReference type="EMBL" id="TGG77398.1"/>
    </source>
</evidence>
<evidence type="ECO:0000256" key="1">
    <source>
        <dbReference type="SAM" id="MobiDB-lite"/>
    </source>
</evidence>
<accession>A0A6C1CDF0</accession>
<dbReference type="Proteomes" id="UP000298111">
    <property type="component" value="Unassembled WGS sequence"/>
</dbReference>
<comment type="caution">
    <text evidence="2">The sequence shown here is derived from an EMBL/GenBank/DDBJ whole genome shotgun (WGS) entry which is preliminary data.</text>
</comment>